<sequence>MISHATYQAAKFIAPLLNNYFEQYIIDAAGEDKKAHQVNSPSSEFIEALIDAAFWASLRKEEGNSPKISIAFLSPEQTTDPLLFGSRLRLTPRNLTKIAPGVEGSGIHLGVWFDETGLYIWGTTLNIPNYCFVLDVSEPALLVVKHRRLCGFGKFTNVAILKGDEIKVIDENSAFLPDSPQLLNYLLGLNTNTLQTESVNVLIQLAVSMRAHQKGGIILIVPTGSNTWHKSIVHPIQYLIDPVFTNLSKLVNEHSDIISEAFWESTVKKEIDNIAGLSAVDGAIILNDTYELLAFGTKIIKKSGAEQIDKLAFIEPIIGAEVKEIFPGELGGTRHLSAAQFIYDQRDATALVASQDGHFTVFSWSPERNMVQSYRIDTLLI</sequence>
<keyword evidence="3" id="KW-1185">Reference proteome</keyword>
<evidence type="ECO:0000259" key="1">
    <source>
        <dbReference type="Pfam" id="PF21751"/>
    </source>
</evidence>
<reference evidence="3" key="1">
    <citation type="journal article" date="2019" name="Int. J. Syst. Evol. Microbiol.">
        <title>The Global Catalogue of Microorganisms (GCM) 10K type strain sequencing project: providing services to taxonomists for standard genome sequencing and annotation.</title>
        <authorList>
            <consortium name="The Broad Institute Genomics Platform"/>
            <consortium name="The Broad Institute Genome Sequencing Center for Infectious Disease"/>
            <person name="Wu L."/>
            <person name="Ma J."/>
        </authorList>
    </citation>
    <scope>NUCLEOTIDE SEQUENCE [LARGE SCALE GENOMIC DNA]</scope>
    <source>
        <strain evidence="3">CCUG 53762</strain>
    </source>
</reference>
<comment type="caution">
    <text evidence="2">The sequence shown here is derived from an EMBL/GenBank/DDBJ whole genome shotgun (WGS) entry which is preliminary data.</text>
</comment>
<protein>
    <submittedName>
        <fullName evidence="2">Sensor domain DACNV-containing protein</fullName>
    </submittedName>
</protein>
<dbReference type="InterPro" id="IPR048551">
    <property type="entry name" value="DACNV"/>
</dbReference>
<proteinExistence type="predicted"/>
<name>A0ABW4IF15_9SPHI</name>
<dbReference type="RefSeq" id="WP_379663729.1">
    <property type="nucleotide sequence ID" value="NZ_JBHUDG010000046.1"/>
</dbReference>
<evidence type="ECO:0000313" key="2">
    <source>
        <dbReference type="EMBL" id="MFD1631361.1"/>
    </source>
</evidence>
<feature type="domain" description="Probable sensor" evidence="1">
    <location>
        <begin position="38"/>
        <end position="124"/>
    </location>
</feature>
<accession>A0ABW4IF15</accession>
<evidence type="ECO:0000313" key="3">
    <source>
        <dbReference type="Proteomes" id="UP001597118"/>
    </source>
</evidence>
<gene>
    <name evidence="2" type="ORF">ACFSAH_15905</name>
</gene>
<dbReference type="Proteomes" id="UP001597118">
    <property type="component" value="Unassembled WGS sequence"/>
</dbReference>
<dbReference type="EMBL" id="JBHUDG010000046">
    <property type="protein sequence ID" value="MFD1631361.1"/>
    <property type="molecule type" value="Genomic_DNA"/>
</dbReference>
<dbReference type="Pfam" id="PF21751">
    <property type="entry name" value="DACNV"/>
    <property type="match status" value="1"/>
</dbReference>
<organism evidence="2 3">
    <name type="scientific">Pseudopedobacter beijingensis</name>
    <dbReference type="NCBI Taxonomy" id="1207056"/>
    <lineage>
        <taxon>Bacteria</taxon>
        <taxon>Pseudomonadati</taxon>
        <taxon>Bacteroidota</taxon>
        <taxon>Sphingobacteriia</taxon>
        <taxon>Sphingobacteriales</taxon>
        <taxon>Sphingobacteriaceae</taxon>
        <taxon>Pseudopedobacter</taxon>
    </lineage>
</organism>